<dbReference type="EMBL" id="OY726395">
    <property type="protein sequence ID" value="CAJ1580308.1"/>
    <property type="molecule type" value="Genomic_DNA"/>
</dbReference>
<dbReference type="RefSeq" id="WP_316514734.1">
    <property type="nucleotide sequence ID" value="NZ_OY726395.1"/>
</dbReference>
<gene>
    <name evidence="3" type="ORF">MU0050_000978</name>
</gene>
<evidence type="ECO:0000256" key="1">
    <source>
        <dbReference type="SAM" id="MobiDB-lite"/>
    </source>
</evidence>
<feature type="signal peptide" evidence="2">
    <location>
        <begin position="1"/>
        <end position="30"/>
    </location>
</feature>
<dbReference type="Proteomes" id="UP001190466">
    <property type="component" value="Chromosome"/>
</dbReference>
<accession>A0ABN9NZN2</accession>
<name>A0ABN9NZN2_9MYCO</name>
<feature type="chain" id="PRO_5045162078" description="Lipocalin family protein" evidence="2">
    <location>
        <begin position="31"/>
        <end position="661"/>
    </location>
</feature>
<keyword evidence="2" id="KW-0732">Signal</keyword>
<dbReference type="SUPFAM" id="SSF53474">
    <property type="entry name" value="alpha/beta-Hydrolases"/>
    <property type="match status" value="1"/>
</dbReference>
<protein>
    <recommendedName>
        <fullName evidence="5">Lipocalin family protein</fullName>
    </recommendedName>
</protein>
<organism evidence="3 4">
    <name type="scientific">[Mycobacterium] wendilense</name>
    <dbReference type="NCBI Taxonomy" id="3064284"/>
    <lineage>
        <taxon>Bacteria</taxon>
        <taxon>Bacillati</taxon>
        <taxon>Actinomycetota</taxon>
        <taxon>Actinomycetes</taxon>
        <taxon>Mycobacteriales</taxon>
        <taxon>Mycobacteriaceae</taxon>
        <taxon>Mycolicibacter</taxon>
    </lineage>
</organism>
<feature type="compositionally biased region" description="Basic and acidic residues" evidence="1">
    <location>
        <begin position="80"/>
        <end position="131"/>
    </location>
</feature>
<feature type="compositionally biased region" description="Polar residues" evidence="1">
    <location>
        <begin position="70"/>
        <end position="79"/>
    </location>
</feature>
<proteinExistence type="predicted"/>
<feature type="compositionally biased region" description="Basic and acidic residues" evidence="1">
    <location>
        <begin position="29"/>
        <end position="69"/>
    </location>
</feature>
<feature type="region of interest" description="Disordered" evidence="1">
    <location>
        <begin position="25"/>
        <end position="216"/>
    </location>
</feature>
<feature type="compositionally biased region" description="Basic and acidic residues" evidence="1">
    <location>
        <begin position="171"/>
        <end position="180"/>
    </location>
</feature>
<evidence type="ECO:0000313" key="3">
    <source>
        <dbReference type="EMBL" id="CAJ1580308.1"/>
    </source>
</evidence>
<dbReference type="Gene3D" id="3.40.50.1820">
    <property type="entry name" value="alpha/beta hydrolase"/>
    <property type="match status" value="1"/>
</dbReference>
<reference evidence="3 4" key="1">
    <citation type="submission" date="2023-08" db="EMBL/GenBank/DDBJ databases">
        <authorList>
            <person name="Folkvardsen B D."/>
            <person name="Norman A."/>
        </authorList>
    </citation>
    <scope>NUCLEOTIDE SEQUENCE [LARGE SCALE GENOMIC DNA]</scope>
    <source>
        <strain evidence="3 4">Mu0050</strain>
    </source>
</reference>
<keyword evidence="4" id="KW-1185">Reference proteome</keyword>
<dbReference type="InterPro" id="IPR029058">
    <property type="entry name" value="AB_hydrolase_fold"/>
</dbReference>
<evidence type="ECO:0008006" key="5">
    <source>
        <dbReference type="Google" id="ProtNLM"/>
    </source>
</evidence>
<evidence type="ECO:0000256" key="2">
    <source>
        <dbReference type="SAM" id="SignalP"/>
    </source>
</evidence>
<evidence type="ECO:0000313" key="4">
    <source>
        <dbReference type="Proteomes" id="UP001190466"/>
    </source>
</evidence>
<sequence length="661" mass="69799">MTRIAAWVGAGVFSAGVSAAVLAGAGAAHADDDGATKRDTKPAATQDRSDAKAERNSLKRAAKSKDSDTATRSADAESQSESREVRVKRTDKPLRELADSVRSRVRGALKDSTREIRESARELRDEARELREEEPELTESVAAESSSGPATEDADAAQVRVRPPSSIRSALAERHSRLESPGDQSEQIAAPQGAEDAAAKSQALESARPQADSTTTVEKLAAVTPARQDPVEAVHDLLRGLGALALNPEPQNYPKPLSVLGDVVFDTVAALERLVGGDPVVPPQLRDSVEVSTSTLVVSPGHEVESNWYLPKTAAGEPAPSRLIYLQHGFLANGPLYSYTASYLATQTNSIVVTTTYTSNPFEADGMWLGGDNLHEAVAQLFLDPERTALNASLDNAELQAGRPGDIDVPLQFVLVGHSLGGGFGPGVAGYYAEGLLRRRDDDPDAPNHLAGVVIYDAVPMGSIIPDAMERLDALEANGTADPDDDDPNDYIPIYEIGAPLNYLNVFSDVNDQLTQARPGQFTGVVLEDGVHMDPMQGGNPFIQAAAYLIAGFPQPQNPLAVRALSAGWINDMFDENIDPTTGACLQGVVCSGQYGDGGTSFLVSTEEGDAVAVLIGTRRAADLTSLRAISVTDFISAIPAGVLNGLETTCDLFAGGQCPL</sequence>